<dbReference type="AlphaFoldDB" id="X1A685"/>
<dbReference type="InterPro" id="IPR027980">
    <property type="entry name" value="RACo_C"/>
</dbReference>
<dbReference type="InterPro" id="IPR042259">
    <property type="entry name" value="Raco-like_middle_sf"/>
</dbReference>
<dbReference type="InterPro" id="IPR041414">
    <property type="entry name" value="Raco-like_middle"/>
</dbReference>
<accession>X1A685</accession>
<comment type="caution">
    <text evidence="3">The sequence shown here is derived from an EMBL/GenBank/DDBJ whole genome shotgun (WGS) entry which is preliminary data.</text>
</comment>
<dbReference type="PANTHER" id="PTHR42895">
    <property type="entry name" value="IRON-SULFUR CLUSTER-BINDING PROTEIN-RELATED"/>
    <property type="match status" value="1"/>
</dbReference>
<dbReference type="EMBL" id="BART01014838">
    <property type="protein sequence ID" value="GAG77650.1"/>
    <property type="molecule type" value="Genomic_DNA"/>
</dbReference>
<name>X1A685_9ZZZZ</name>
<proteinExistence type="predicted"/>
<evidence type="ECO:0000259" key="1">
    <source>
        <dbReference type="Pfam" id="PF14574"/>
    </source>
</evidence>
<protein>
    <submittedName>
        <fullName evidence="3">Uncharacterized protein</fullName>
    </submittedName>
</protein>
<feature type="domain" description="RACo-like middle region" evidence="2">
    <location>
        <begin position="8"/>
        <end position="58"/>
    </location>
</feature>
<feature type="non-terminal residue" evidence="3">
    <location>
        <position position="95"/>
    </location>
</feature>
<evidence type="ECO:0000259" key="2">
    <source>
        <dbReference type="Pfam" id="PF17651"/>
    </source>
</evidence>
<dbReference type="Pfam" id="PF17651">
    <property type="entry name" value="Raco_middle"/>
    <property type="match status" value="1"/>
</dbReference>
<organism evidence="3">
    <name type="scientific">marine sediment metagenome</name>
    <dbReference type="NCBI Taxonomy" id="412755"/>
    <lineage>
        <taxon>unclassified sequences</taxon>
        <taxon>metagenomes</taxon>
        <taxon>ecological metagenomes</taxon>
    </lineage>
</organism>
<dbReference type="PANTHER" id="PTHR42895:SF1">
    <property type="entry name" value="IRON-SULFUR CLUSTER PROTEIN"/>
    <property type="match status" value="1"/>
</dbReference>
<reference evidence="3" key="1">
    <citation type="journal article" date="2014" name="Front. Microbiol.">
        <title>High frequency of phylogenetically diverse reductive dehalogenase-homologous genes in deep subseafloor sedimentary metagenomes.</title>
        <authorList>
            <person name="Kawai M."/>
            <person name="Futagami T."/>
            <person name="Toyoda A."/>
            <person name="Takaki Y."/>
            <person name="Nishi S."/>
            <person name="Hori S."/>
            <person name="Arai W."/>
            <person name="Tsubouchi T."/>
            <person name="Morono Y."/>
            <person name="Uchiyama I."/>
            <person name="Ito T."/>
            <person name="Fujiyama A."/>
            <person name="Inagaki F."/>
            <person name="Takami H."/>
        </authorList>
    </citation>
    <scope>NUCLEOTIDE SEQUENCE</scope>
    <source>
        <strain evidence="3">Expedition CK06-06</strain>
    </source>
</reference>
<gene>
    <name evidence="3" type="ORF">S01H4_29240</name>
</gene>
<evidence type="ECO:0000313" key="3">
    <source>
        <dbReference type="EMBL" id="GAG77650.1"/>
    </source>
</evidence>
<feature type="domain" description="RACo C-terminal" evidence="1">
    <location>
        <begin position="62"/>
        <end position="95"/>
    </location>
</feature>
<sequence>DIIPLSYYPFESPDLGKKLFTSAELGWSTHCERICFYPSIGSFVGSDILAGIYATGMWNRSENTILVDLGTNGEIAVGNRDKLLCASTAAGPAFE</sequence>
<dbReference type="InterPro" id="IPR052911">
    <property type="entry name" value="Corrinoid_activation_enz"/>
</dbReference>
<feature type="non-terminal residue" evidence="3">
    <location>
        <position position="1"/>
    </location>
</feature>
<dbReference type="Pfam" id="PF14574">
    <property type="entry name" value="RACo_C_ter"/>
    <property type="match status" value="1"/>
</dbReference>
<dbReference type="Gene3D" id="3.30.420.480">
    <property type="entry name" value="Domain of unknown function (DUF4445)"/>
    <property type="match status" value="1"/>
</dbReference>